<dbReference type="PROSITE" id="PS51782">
    <property type="entry name" value="LYSM"/>
    <property type="match status" value="2"/>
</dbReference>
<keyword evidence="16" id="KW-1185">Reference proteome</keyword>
<dbReference type="InterPro" id="IPR017853">
    <property type="entry name" value="GH"/>
</dbReference>
<dbReference type="CDD" id="cd00118">
    <property type="entry name" value="LysM"/>
    <property type="match status" value="2"/>
</dbReference>
<dbReference type="Pfam" id="PF01476">
    <property type="entry name" value="LysM"/>
    <property type="match status" value="2"/>
</dbReference>
<dbReference type="STRING" id="28573.A0A0U1M017"/>
<dbReference type="GO" id="GO:0000272">
    <property type="term" value="P:polysaccharide catabolic process"/>
    <property type="evidence" value="ECO:0007669"/>
    <property type="project" value="UniProtKB-KW"/>
</dbReference>
<protein>
    <recommendedName>
        <fullName evidence="3">chitinase</fullName>
        <ecNumber evidence="3">3.2.1.14</ecNumber>
    </recommendedName>
</protein>
<dbReference type="InterPro" id="IPR029070">
    <property type="entry name" value="Chitinase_insertion_sf"/>
</dbReference>
<dbReference type="Gene3D" id="3.10.350.10">
    <property type="entry name" value="LysM domain"/>
    <property type="match status" value="2"/>
</dbReference>
<dbReference type="GO" id="GO:0006032">
    <property type="term" value="P:chitin catabolic process"/>
    <property type="evidence" value="ECO:0007669"/>
    <property type="project" value="UniProtKB-KW"/>
</dbReference>
<feature type="compositionally biased region" description="Basic and acidic residues" evidence="12">
    <location>
        <begin position="1034"/>
        <end position="1043"/>
    </location>
</feature>
<comment type="similarity">
    <text evidence="2">Belongs to the glycosyl hydrolase 18 family. Chitinase class V subfamily.</text>
</comment>
<dbReference type="GO" id="GO:0008843">
    <property type="term" value="F:endochitinase activity"/>
    <property type="evidence" value="ECO:0007669"/>
    <property type="project" value="UniProtKB-EC"/>
</dbReference>
<dbReference type="InterPro" id="IPR036779">
    <property type="entry name" value="LysM_dom_sf"/>
</dbReference>
<dbReference type="PANTHER" id="PTHR47700:SF2">
    <property type="entry name" value="CHITINASE"/>
    <property type="match status" value="1"/>
</dbReference>
<feature type="region of interest" description="Disordered" evidence="12">
    <location>
        <begin position="1032"/>
        <end position="1056"/>
    </location>
</feature>
<dbReference type="SUPFAM" id="SSF54556">
    <property type="entry name" value="Chitinase insertion domain"/>
    <property type="match status" value="1"/>
</dbReference>
<gene>
    <name evidence="15" type="ORF">PISL3812_05914</name>
</gene>
<dbReference type="Pfam" id="PF00704">
    <property type="entry name" value="Glyco_hydro_18"/>
    <property type="match status" value="1"/>
</dbReference>
<evidence type="ECO:0000313" key="15">
    <source>
        <dbReference type="EMBL" id="CRG88879.1"/>
    </source>
</evidence>
<dbReference type="InterPro" id="IPR053214">
    <property type="entry name" value="LysM12-like"/>
</dbReference>
<dbReference type="SUPFAM" id="SSF51445">
    <property type="entry name" value="(Trans)glycosidases"/>
    <property type="match status" value="1"/>
</dbReference>
<evidence type="ECO:0000259" key="14">
    <source>
        <dbReference type="PROSITE" id="PS51910"/>
    </source>
</evidence>
<dbReference type="SMART" id="SM00636">
    <property type="entry name" value="Glyco_18"/>
    <property type="match status" value="1"/>
</dbReference>
<sequence length="1056" mass="115218">MKNTTFIPSYHLSLLGHFLFGLLYPRHELGRDEMWVQGAATACVIVTAVATASAVNTPESFYSALHPCPELCVGSSEKWTVYSSIDRLEMCERPVLFDFAVQSPLEDSSSTVKLRACMARANNETVFKRLISSTCIEETQRTEQSLDIFKSGTSRPESDGDLHAALDILSTYLADSTYCETEFLAAYYRDVVVGIYSGSAIDKSKTIPSLVEQLKQQTPTAPKSMAAQLCGSDCNAGYTFGVAIDTSRDIASVQKAVRSWSEAACVNSTQNPTQLSSIAWYESPLQPPKNSTNSSSKRHILQERGGGTCQTAAVVSGDSCGSVAQKCGISGNDLTKYNPQVSNLCATLQPYANGTCATYTVKLGDYCSSIAASNGLNSTQIESFNNGTTWGWNGCNDIMAGMNICISSGNPPLPAPVANAICGPTVPGTQNPTGKGKLADLNHCPLNVCCNIWGQCGQIPDFCTAESGPAGNPGTAPKDKNGCISNCGLDIHDNSNAPTSFLKVGYYESWNWDRSCLNYFVGDLADTDYTHAHWAFASINTQNYTVSVNDTYKQFPAFLQLPQKKILSFGGWDISTDPSTYNELRSAMNPDNVETFIANIVDYVNEQKLDGVDIDWEYPGAPDIPGIPPGLASDAPNYLAFLKKLRAKLPLGKTMSIAAPASYWYLKAFPIAEMSKELDYIVYMTYDLHVNLTETVYSLSMVTKADVPANKVVVGVTSYGRSFGMSDPAECQQNIFNPKCTFTGPNSGADPGICTVTPGYISNAEIEQLQWINDNVTYKFDPDSDSDMLFNGTTWIGYMTDTTKSTRTEFYKGLNFGGTIEWAVDLEQWTGDNEAPLGIDNELPSTSPIAPCDATYNTLEDLDGAASEIPSHCVLPYTLTALNNLLSEAMANYTKLNHDEYDSKFQTYAKAIADSAAKNMHDFIYTNGSQYFTCIVPEYSICCSSCKDNQPSGQPSYCDYCFSEGDCYHTVLEDRHPQQVLNYNIVNETEPCPPDYSKRGYGPNDPYEQSVYWTLTNSSGFYADLYTDSGIPQDKTKIGDYDRGNGCAPSSKPDDD</sequence>
<evidence type="ECO:0000256" key="2">
    <source>
        <dbReference type="ARBA" id="ARBA00008682"/>
    </source>
</evidence>
<dbReference type="OMA" id="NWDRPCL"/>
<dbReference type="EC" id="3.2.1.14" evidence="3"/>
<evidence type="ECO:0000256" key="8">
    <source>
        <dbReference type="ARBA" id="ARBA00023277"/>
    </source>
</evidence>
<dbReference type="InterPro" id="IPR001223">
    <property type="entry name" value="Glyco_hydro18_cat"/>
</dbReference>
<dbReference type="Proteomes" id="UP000054383">
    <property type="component" value="Unassembled WGS sequence"/>
</dbReference>
<keyword evidence="6" id="KW-0146">Chitin degradation</keyword>
<dbReference type="OrthoDB" id="4222610at2759"/>
<dbReference type="PROSITE" id="PS51910">
    <property type="entry name" value="GH18_2"/>
    <property type="match status" value="1"/>
</dbReference>
<accession>A0A0U1M017</accession>
<keyword evidence="9 11" id="KW-0326">Glycosidase</keyword>
<dbReference type="InterPro" id="IPR001579">
    <property type="entry name" value="Glyco_hydro_18_chit_AS"/>
</dbReference>
<keyword evidence="4" id="KW-0147">Chitin-binding</keyword>
<dbReference type="PANTHER" id="PTHR47700">
    <property type="entry name" value="V CHITINASE, PUTATIVE (AFU_ORTHOLOGUE AFUA_6G13720)-RELATED"/>
    <property type="match status" value="1"/>
</dbReference>
<evidence type="ECO:0000259" key="13">
    <source>
        <dbReference type="PROSITE" id="PS51782"/>
    </source>
</evidence>
<evidence type="ECO:0000256" key="9">
    <source>
        <dbReference type="ARBA" id="ARBA00023295"/>
    </source>
</evidence>
<dbReference type="SMART" id="SM00257">
    <property type="entry name" value="LysM"/>
    <property type="match status" value="2"/>
</dbReference>
<keyword evidence="7" id="KW-0843">Virulence</keyword>
<proteinExistence type="inferred from homology"/>
<comment type="catalytic activity">
    <reaction evidence="1">
        <text>Random endo-hydrolysis of N-acetyl-beta-D-glucosaminide (1-&gt;4)-beta-linkages in chitin and chitodextrins.</text>
        <dbReference type="EC" id="3.2.1.14"/>
    </reaction>
</comment>
<name>A0A0U1M017_TALIS</name>
<evidence type="ECO:0000256" key="12">
    <source>
        <dbReference type="SAM" id="MobiDB-lite"/>
    </source>
</evidence>
<dbReference type="AlphaFoldDB" id="A0A0U1M017"/>
<dbReference type="Gene3D" id="3.10.50.10">
    <property type="match status" value="1"/>
</dbReference>
<evidence type="ECO:0000256" key="10">
    <source>
        <dbReference type="ARBA" id="ARBA00023326"/>
    </source>
</evidence>
<evidence type="ECO:0000256" key="1">
    <source>
        <dbReference type="ARBA" id="ARBA00000822"/>
    </source>
</evidence>
<dbReference type="InterPro" id="IPR036861">
    <property type="entry name" value="Endochitinase-like_sf"/>
</dbReference>
<evidence type="ECO:0000256" key="6">
    <source>
        <dbReference type="ARBA" id="ARBA00023024"/>
    </source>
</evidence>
<keyword evidence="5 11" id="KW-0378">Hydrolase</keyword>
<keyword evidence="8" id="KW-0119">Carbohydrate metabolism</keyword>
<organism evidence="15 16">
    <name type="scientific">Talaromyces islandicus</name>
    <name type="common">Penicillium islandicum</name>
    <dbReference type="NCBI Taxonomy" id="28573"/>
    <lineage>
        <taxon>Eukaryota</taxon>
        <taxon>Fungi</taxon>
        <taxon>Dikarya</taxon>
        <taxon>Ascomycota</taxon>
        <taxon>Pezizomycotina</taxon>
        <taxon>Eurotiomycetes</taxon>
        <taxon>Eurotiomycetidae</taxon>
        <taxon>Eurotiales</taxon>
        <taxon>Trichocomaceae</taxon>
        <taxon>Talaromyces</taxon>
        <taxon>Talaromyces sect. Islandici</taxon>
    </lineage>
</organism>
<keyword evidence="10" id="KW-0624">Polysaccharide degradation</keyword>
<dbReference type="GO" id="GO:0008061">
    <property type="term" value="F:chitin binding"/>
    <property type="evidence" value="ECO:0007669"/>
    <property type="project" value="UniProtKB-KW"/>
</dbReference>
<evidence type="ECO:0000256" key="7">
    <source>
        <dbReference type="ARBA" id="ARBA00023026"/>
    </source>
</evidence>
<evidence type="ECO:0000256" key="11">
    <source>
        <dbReference type="RuleBase" id="RU000489"/>
    </source>
</evidence>
<evidence type="ECO:0000256" key="3">
    <source>
        <dbReference type="ARBA" id="ARBA00012729"/>
    </source>
</evidence>
<reference evidence="15 16" key="1">
    <citation type="submission" date="2015-04" db="EMBL/GenBank/DDBJ databases">
        <authorList>
            <person name="Syromyatnikov M.Y."/>
            <person name="Popov V.N."/>
        </authorList>
    </citation>
    <scope>NUCLEOTIDE SEQUENCE [LARGE SCALE GENOMIC DNA]</scope>
    <source>
        <strain evidence="15">WF-38-12</strain>
    </source>
</reference>
<dbReference type="PROSITE" id="PS01095">
    <property type="entry name" value="GH18_1"/>
    <property type="match status" value="1"/>
</dbReference>
<dbReference type="InterPro" id="IPR011583">
    <property type="entry name" value="Chitinase_II/V-like_cat"/>
</dbReference>
<dbReference type="SUPFAM" id="SSF57016">
    <property type="entry name" value="Plant lectins/antimicrobial peptides"/>
    <property type="match status" value="1"/>
</dbReference>
<dbReference type="Gene3D" id="3.20.20.80">
    <property type="entry name" value="Glycosidases"/>
    <property type="match status" value="1"/>
</dbReference>
<feature type="domain" description="LysM" evidence="13">
    <location>
        <begin position="357"/>
        <end position="406"/>
    </location>
</feature>
<dbReference type="InterPro" id="IPR018392">
    <property type="entry name" value="LysM"/>
</dbReference>
<dbReference type="EMBL" id="CVMT01000005">
    <property type="protein sequence ID" value="CRG88879.1"/>
    <property type="molecule type" value="Genomic_DNA"/>
</dbReference>
<evidence type="ECO:0000313" key="16">
    <source>
        <dbReference type="Proteomes" id="UP000054383"/>
    </source>
</evidence>
<dbReference type="SUPFAM" id="SSF54106">
    <property type="entry name" value="LysM domain"/>
    <property type="match status" value="1"/>
</dbReference>
<evidence type="ECO:0000256" key="4">
    <source>
        <dbReference type="ARBA" id="ARBA00022669"/>
    </source>
</evidence>
<feature type="domain" description="LysM" evidence="13">
    <location>
        <begin position="310"/>
        <end position="356"/>
    </location>
</feature>
<evidence type="ECO:0000256" key="5">
    <source>
        <dbReference type="ARBA" id="ARBA00022801"/>
    </source>
</evidence>
<feature type="domain" description="GH18" evidence="14">
    <location>
        <begin position="501"/>
        <end position="846"/>
    </location>
</feature>